<comment type="caution">
    <text evidence="1">The sequence shown here is derived from an EMBL/GenBank/DDBJ whole genome shotgun (WGS) entry which is preliminary data.</text>
</comment>
<proteinExistence type="predicted"/>
<dbReference type="AlphaFoldDB" id="A0A537J2N6"/>
<evidence type="ECO:0000313" key="1">
    <source>
        <dbReference type="EMBL" id="TMI77787.1"/>
    </source>
</evidence>
<dbReference type="Proteomes" id="UP000318093">
    <property type="component" value="Unassembled WGS sequence"/>
</dbReference>
<name>A0A537J2N6_9BACT</name>
<reference evidence="1 2" key="1">
    <citation type="journal article" date="2019" name="Nat. Microbiol.">
        <title>Mediterranean grassland soil C-N compound turnover is dependent on rainfall and depth, and is mediated by genomically divergent microorganisms.</title>
        <authorList>
            <person name="Diamond S."/>
            <person name="Andeer P.F."/>
            <person name="Li Z."/>
            <person name="Crits-Christoph A."/>
            <person name="Burstein D."/>
            <person name="Anantharaman K."/>
            <person name="Lane K.R."/>
            <person name="Thomas B.C."/>
            <person name="Pan C."/>
            <person name="Northen T.R."/>
            <person name="Banfield J.F."/>
        </authorList>
    </citation>
    <scope>NUCLEOTIDE SEQUENCE [LARGE SCALE GENOMIC DNA]</scope>
    <source>
        <strain evidence="1">NP_6</strain>
    </source>
</reference>
<organism evidence="1 2">
    <name type="scientific">Candidatus Segetimicrobium genomatis</name>
    <dbReference type="NCBI Taxonomy" id="2569760"/>
    <lineage>
        <taxon>Bacteria</taxon>
        <taxon>Bacillati</taxon>
        <taxon>Candidatus Sysuimicrobiota</taxon>
        <taxon>Candidatus Sysuimicrobiia</taxon>
        <taxon>Candidatus Sysuimicrobiales</taxon>
        <taxon>Candidatus Segetimicrobiaceae</taxon>
        <taxon>Candidatus Segetimicrobium</taxon>
    </lineage>
</organism>
<sequence length="92" mass="10759">MIVHYLFQIHPDHKERAKDELRKLKTVVQKHGGRNFKYYASMTSGTPNRLFMYEIDKLAHFDTLNTDPDFRAVKLDSLYTDATGTTWAEIPL</sequence>
<dbReference type="EMBL" id="VBAN01000478">
    <property type="protein sequence ID" value="TMI77787.1"/>
    <property type="molecule type" value="Genomic_DNA"/>
</dbReference>
<protein>
    <recommendedName>
        <fullName evidence="3">DUF3303 domain-containing protein</fullName>
    </recommendedName>
</protein>
<evidence type="ECO:0008006" key="3">
    <source>
        <dbReference type="Google" id="ProtNLM"/>
    </source>
</evidence>
<evidence type="ECO:0000313" key="2">
    <source>
        <dbReference type="Proteomes" id="UP000318093"/>
    </source>
</evidence>
<accession>A0A537J2N6</accession>
<gene>
    <name evidence="1" type="ORF">E6H03_13280</name>
</gene>